<feature type="chain" id="PRO_5030807437" description="Lipoprotein" evidence="1">
    <location>
        <begin position="28"/>
        <end position="182"/>
    </location>
</feature>
<name>A0A7V4XSZ6_9BACT</name>
<protein>
    <recommendedName>
        <fullName evidence="3">Lipoprotein</fullName>
    </recommendedName>
</protein>
<evidence type="ECO:0000313" key="2">
    <source>
        <dbReference type="EMBL" id="HGY94609.1"/>
    </source>
</evidence>
<dbReference type="EMBL" id="DTKL01000049">
    <property type="protein sequence ID" value="HGY94609.1"/>
    <property type="molecule type" value="Genomic_DNA"/>
</dbReference>
<organism evidence="2">
    <name type="scientific">Acidobacterium capsulatum</name>
    <dbReference type="NCBI Taxonomy" id="33075"/>
    <lineage>
        <taxon>Bacteria</taxon>
        <taxon>Pseudomonadati</taxon>
        <taxon>Acidobacteriota</taxon>
        <taxon>Terriglobia</taxon>
        <taxon>Terriglobales</taxon>
        <taxon>Acidobacteriaceae</taxon>
        <taxon>Acidobacterium</taxon>
    </lineage>
</organism>
<dbReference type="AlphaFoldDB" id="A0A7V4XSZ6"/>
<dbReference type="PROSITE" id="PS51257">
    <property type="entry name" value="PROKAR_LIPOPROTEIN"/>
    <property type="match status" value="1"/>
</dbReference>
<accession>A0A7V4XSZ6</accession>
<comment type="caution">
    <text evidence="2">The sequence shown here is derived from an EMBL/GenBank/DDBJ whole genome shotgun (WGS) entry which is preliminary data.</text>
</comment>
<feature type="signal peptide" evidence="1">
    <location>
        <begin position="1"/>
        <end position="27"/>
    </location>
</feature>
<dbReference type="GO" id="GO:0019867">
    <property type="term" value="C:outer membrane"/>
    <property type="evidence" value="ECO:0007669"/>
    <property type="project" value="InterPro"/>
</dbReference>
<dbReference type="GO" id="GO:0043165">
    <property type="term" value="P:Gram-negative-bacterium-type cell outer membrane assembly"/>
    <property type="evidence" value="ECO:0007669"/>
    <property type="project" value="InterPro"/>
</dbReference>
<reference evidence="2" key="1">
    <citation type="journal article" date="2020" name="mSystems">
        <title>Genome- and Community-Level Interaction Insights into Carbon Utilization and Element Cycling Functions of Hydrothermarchaeota in Hydrothermal Sediment.</title>
        <authorList>
            <person name="Zhou Z."/>
            <person name="Liu Y."/>
            <person name="Xu W."/>
            <person name="Pan J."/>
            <person name="Luo Z.H."/>
            <person name="Li M."/>
        </authorList>
    </citation>
    <scope>NUCLEOTIDE SEQUENCE [LARGE SCALE GENOMIC DNA]</scope>
    <source>
        <strain evidence="2">SpSt-855</strain>
    </source>
</reference>
<dbReference type="Pfam" id="PF04390">
    <property type="entry name" value="LptE"/>
    <property type="match status" value="1"/>
</dbReference>
<proteinExistence type="predicted"/>
<keyword evidence="1" id="KW-0732">Signal</keyword>
<evidence type="ECO:0008006" key="3">
    <source>
        <dbReference type="Google" id="ProtNLM"/>
    </source>
</evidence>
<dbReference type="InterPro" id="IPR007485">
    <property type="entry name" value="LPS_assembly_LptE"/>
</dbReference>
<sequence>MSRLALVLFSACLLPCLLWVSGCNYHAMDTPSHLPPSLGRQSAQTLAIPTFVNHTNAYHVGFDFTQAVIRQFTSRSAWHIVDHRDPEASATLYGEINSYSVVPLTYDNTTGRSSSFVITIKASLRVVNRRGKVIYQNSSYVFRQQYEETQNLASFIQEDSPAEKRLARDFASAAVSDILDSF</sequence>
<evidence type="ECO:0000256" key="1">
    <source>
        <dbReference type="SAM" id="SignalP"/>
    </source>
</evidence>
<dbReference type="Gene3D" id="3.30.160.150">
    <property type="entry name" value="Lipoprotein like domain"/>
    <property type="match status" value="1"/>
</dbReference>
<gene>
    <name evidence="2" type="ORF">ENW50_08010</name>
</gene>